<protein>
    <recommendedName>
        <fullName evidence="3">Transcriptional regulator, AbiEi antitoxin, Type IV TA system</fullName>
    </recommendedName>
</protein>
<proteinExistence type="predicted"/>
<name>A0ABX5XEW2_CELCE</name>
<keyword evidence="2" id="KW-1185">Reference proteome</keyword>
<evidence type="ECO:0000313" key="2">
    <source>
        <dbReference type="Proteomes" id="UP000319068"/>
    </source>
</evidence>
<accession>A0ABX5XEW2</accession>
<dbReference type="EMBL" id="CP041694">
    <property type="protein sequence ID" value="QDP76639.1"/>
    <property type="molecule type" value="Genomic_DNA"/>
</dbReference>
<evidence type="ECO:0008006" key="3">
    <source>
        <dbReference type="Google" id="ProtNLM"/>
    </source>
</evidence>
<sequence length="325" mass="35806">MHDDDPLAPGGPRRPALLLAAEHPPQLVRQAASSGSWERVRRGVYRETGTTRRIGPADERDLVLDRATALHRTLRADHVLSHTTAALVHGLRLWTAPRDVHVVQPYRRSGRADPTVARHLGLVDASDRCVVGGLPVTTPARTVADCLRTLSPLEGLVVADAALARGLAREDVAACLARQPRAAGTPRARHVLRLADAGAESAWETWLRYLVLRLGLPRPSTQVPVRTSVGRVRADLGWEPWRLLLEFDGLVKYRTTGDGLAPREDPGRVLVAEKRRHEAIEATGRRVLRFTARDAPDAVGERVLRWVPSDVVASLRPDRHLPPLR</sequence>
<reference evidence="1 2" key="1">
    <citation type="submission" date="2019-07" db="EMBL/GenBank/DDBJ databases">
        <title>Complete Genome Sequence and Methylome Analysis of Arthrobacter luteus NEB113.</title>
        <authorList>
            <person name="Fomenkov A."/>
            <person name="Anton B.P."/>
            <person name="Vincze T."/>
            <person name="Roberts R.J."/>
        </authorList>
    </citation>
    <scope>NUCLEOTIDE SEQUENCE [LARGE SCALE GENOMIC DNA]</scope>
    <source>
        <strain evidence="1 2">NEB113</strain>
    </source>
</reference>
<dbReference type="RefSeq" id="WP_051876462.1">
    <property type="nucleotide sequence ID" value="NZ_BSTG01000003.1"/>
</dbReference>
<gene>
    <name evidence="1" type="ORF">FOG94_17405</name>
</gene>
<dbReference type="Proteomes" id="UP000319068">
    <property type="component" value="Chromosome"/>
</dbReference>
<organism evidence="1 2">
    <name type="scientific">Cellulosimicrobium cellulans</name>
    <name type="common">Arthrobacter luteus</name>
    <dbReference type="NCBI Taxonomy" id="1710"/>
    <lineage>
        <taxon>Bacteria</taxon>
        <taxon>Bacillati</taxon>
        <taxon>Actinomycetota</taxon>
        <taxon>Actinomycetes</taxon>
        <taxon>Micrococcales</taxon>
        <taxon>Promicromonosporaceae</taxon>
        <taxon>Cellulosimicrobium</taxon>
    </lineage>
</organism>
<evidence type="ECO:0000313" key="1">
    <source>
        <dbReference type="EMBL" id="QDP76639.1"/>
    </source>
</evidence>